<feature type="chain" id="PRO_5045758901" evidence="12">
    <location>
        <begin position="22"/>
        <end position="914"/>
    </location>
</feature>
<comment type="similarity">
    <text evidence="10">Belongs to the TonB-dependent receptor family.</text>
</comment>
<dbReference type="Pfam" id="PF13715">
    <property type="entry name" value="CarbopepD_reg_2"/>
    <property type="match status" value="1"/>
</dbReference>
<dbReference type="InterPro" id="IPR036942">
    <property type="entry name" value="Beta-barrel_TonB_sf"/>
</dbReference>
<dbReference type="PANTHER" id="PTHR30069:SF29">
    <property type="entry name" value="HEMOGLOBIN AND HEMOGLOBIN-HAPTOGLOBIN-BINDING PROTEIN 1-RELATED"/>
    <property type="match status" value="1"/>
</dbReference>
<reference evidence="15" key="1">
    <citation type="submission" date="2022-03" db="EMBL/GenBank/DDBJ databases">
        <title>De novo assembled genomes of Belliella spp. (Cyclobacteriaceae) strains.</title>
        <authorList>
            <person name="Szabo A."/>
            <person name="Korponai K."/>
            <person name="Felfoldi T."/>
        </authorList>
    </citation>
    <scope>NUCLEOTIDE SEQUENCE</scope>
    <source>
        <strain evidence="15">DSM 111904</strain>
    </source>
</reference>
<gene>
    <name evidence="15" type="ORF">MM239_19780</name>
</gene>
<keyword evidence="4" id="KW-0812">Transmembrane</keyword>
<keyword evidence="9" id="KW-0998">Cell outer membrane</keyword>
<dbReference type="InterPro" id="IPR000531">
    <property type="entry name" value="Beta-barrel_TonB"/>
</dbReference>
<evidence type="ECO:0000256" key="9">
    <source>
        <dbReference type="ARBA" id="ARBA00023237"/>
    </source>
</evidence>
<evidence type="ECO:0000256" key="12">
    <source>
        <dbReference type="SAM" id="SignalP"/>
    </source>
</evidence>
<comment type="caution">
    <text evidence="15">The sequence shown here is derived from an EMBL/GenBank/DDBJ whole genome shotgun (WGS) entry which is preliminary data.</text>
</comment>
<evidence type="ECO:0000256" key="1">
    <source>
        <dbReference type="ARBA" id="ARBA00004571"/>
    </source>
</evidence>
<dbReference type="Proteomes" id="UP001165489">
    <property type="component" value="Unassembled WGS sequence"/>
</dbReference>
<evidence type="ECO:0000256" key="7">
    <source>
        <dbReference type="ARBA" id="ARBA00023136"/>
    </source>
</evidence>
<keyword evidence="2" id="KW-0813">Transport</keyword>
<evidence type="ECO:0000313" key="16">
    <source>
        <dbReference type="Proteomes" id="UP001165489"/>
    </source>
</evidence>
<dbReference type="InterPro" id="IPR039426">
    <property type="entry name" value="TonB-dep_rcpt-like"/>
</dbReference>
<dbReference type="InterPro" id="IPR012910">
    <property type="entry name" value="Plug_dom"/>
</dbReference>
<dbReference type="Pfam" id="PF00593">
    <property type="entry name" value="TonB_dep_Rec_b-barrel"/>
    <property type="match status" value="1"/>
</dbReference>
<evidence type="ECO:0000256" key="11">
    <source>
        <dbReference type="SAM" id="MobiDB-lite"/>
    </source>
</evidence>
<evidence type="ECO:0000256" key="3">
    <source>
        <dbReference type="ARBA" id="ARBA00022452"/>
    </source>
</evidence>
<evidence type="ECO:0000259" key="14">
    <source>
        <dbReference type="Pfam" id="PF07715"/>
    </source>
</evidence>
<dbReference type="PANTHER" id="PTHR30069">
    <property type="entry name" value="TONB-DEPENDENT OUTER MEMBRANE RECEPTOR"/>
    <property type="match status" value="1"/>
</dbReference>
<protein>
    <submittedName>
        <fullName evidence="15">TonB-dependent receptor</fullName>
    </submittedName>
</protein>
<feature type="signal peptide" evidence="12">
    <location>
        <begin position="1"/>
        <end position="21"/>
    </location>
</feature>
<feature type="region of interest" description="Disordered" evidence="11">
    <location>
        <begin position="198"/>
        <end position="228"/>
    </location>
</feature>
<keyword evidence="7 10" id="KW-0472">Membrane</keyword>
<evidence type="ECO:0000256" key="4">
    <source>
        <dbReference type="ARBA" id="ARBA00022692"/>
    </source>
</evidence>
<evidence type="ECO:0000313" key="15">
    <source>
        <dbReference type="EMBL" id="MCH7411636.1"/>
    </source>
</evidence>
<keyword evidence="16" id="KW-1185">Reference proteome</keyword>
<proteinExistence type="inferred from homology"/>
<dbReference type="InterPro" id="IPR037066">
    <property type="entry name" value="Plug_dom_sf"/>
</dbReference>
<name>A0ABS9V5D8_9BACT</name>
<evidence type="ECO:0000256" key="10">
    <source>
        <dbReference type="RuleBase" id="RU003357"/>
    </source>
</evidence>
<evidence type="ECO:0000256" key="8">
    <source>
        <dbReference type="ARBA" id="ARBA00023170"/>
    </source>
</evidence>
<dbReference type="Gene3D" id="2.170.130.10">
    <property type="entry name" value="TonB-dependent receptor, plug domain"/>
    <property type="match status" value="1"/>
</dbReference>
<dbReference type="RefSeq" id="WP_241350066.1">
    <property type="nucleotide sequence ID" value="NZ_JAKZGP010000095.1"/>
</dbReference>
<keyword evidence="8 15" id="KW-0675">Receptor</keyword>
<keyword evidence="3" id="KW-1134">Transmembrane beta strand</keyword>
<evidence type="ECO:0000256" key="2">
    <source>
        <dbReference type="ARBA" id="ARBA00022448"/>
    </source>
</evidence>
<keyword evidence="6 10" id="KW-0798">TonB box</keyword>
<dbReference type="Pfam" id="PF07715">
    <property type="entry name" value="Plug"/>
    <property type="match status" value="1"/>
</dbReference>
<accession>A0ABS9V5D8</accession>
<sequence length="914" mass="103491">MIKLLQIALILTFLNISSAFSQQYIINGKVTDAGSKETLPYVTVMAGQNVYALTDDNGRYEIKINSNVARTITLTVRLVGKKTERFELELNPSQMVVRKDVVLQDNDNYMSEVVVTAKRDDDNVSVSAFKLGKEVIDQSQANSLAELLQLIPGQGIQNPDLQSGQTINFRSANTGQSSLNNSFGISIVMNDNQLNNNANMQGRNPTQTGNFSSLGGGTGFRNSSFEGGENPAGGFDLRQIAVGNIESIEVIQGVASAKYGDLSNGAVIIETSAGKSPINVSIRQARADQNFQVSKGFQLSDNHSIHANIDYLYSRPNLRDEVKSFKRIGGGLMWSAFIGKKKLIKNTLDLRYNTTLDDFRIDPDFASERVVYYERRGQTISNRTFFNLKSMFFDNFKVNFSYNGSYDYAFTEQFVNPGVLPVTGFLGEGINEGTYHPSSYLTMRAIEGRPLNLSSRIDFEKILGNNKTSHNLSYGASYRFDGNFGAGRIFDPTRPLRTSASISQFGNERPLSFRETNPFMEQFGLYVEDRISGNLFSRAYKFTAGLRLDNQIGNWSYSPRINASYKVGKDLLIYGGFGLSFKAPGLIHLFPGPQFQDIPLINYFNGREAESLFLVYTYQRPNDASQLRPMSTRQREVGLKYKKGIFDLGVTAFLNNSNNGFSVNSNWVPLDIPVYEITELRENQKPIYQPTSESRRYAVAQRSILNRSNDKSYGFEFLFSTEKIESINSSFQFMMTYYDSYFFADVLQYQQRTNYQLGDPFWFAVYGGTQSQSGNAKGLFTVNHHISKLGLIMTLRGEVFLYNYIRSFPSTDRAVGYLDENLDYFEIPENERDNPIYDVMSRTEQRGQYFREPNFVYYNAHFNMSKNLGKGVRFTFFANNFLNIRPENLDRTTGVYLGLLNQDPYFGLELKFTY</sequence>
<feature type="domain" description="TonB-dependent receptor plug" evidence="14">
    <location>
        <begin position="125"/>
        <end position="266"/>
    </location>
</feature>
<dbReference type="EMBL" id="JAKZGP010000095">
    <property type="protein sequence ID" value="MCH7411636.1"/>
    <property type="molecule type" value="Genomic_DNA"/>
</dbReference>
<comment type="subcellular location">
    <subcellularLocation>
        <location evidence="1">Cell outer membrane</location>
        <topology evidence="1">Multi-pass membrane protein</topology>
    </subcellularLocation>
</comment>
<keyword evidence="5 12" id="KW-0732">Signal</keyword>
<feature type="domain" description="TonB-dependent receptor-like beta-barrel" evidence="13">
    <location>
        <begin position="350"/>
        <end position="769"/>
    </location>
</feature>
<dbReference type="SUPFAM" id="SSF56935">
    <property type="entry name" value="Porins"/>
    <property type="match status" value="1"/>
</dbReference>
<evidence type="ECO:0000256" key="5">
    <source>
        <dbReference type="ARBA" id="ARBA00022729"/>
    </source>
</evidence>
<evidence type="ECO:0000256" key="6">
    <source>
        <dbReference type="ARBA" id="ARBA00023077"/>
    </source>
</evidence>
<evidence type="ECO:0000259" key="13">
    <source>
        <dbReference type="Pfam" id="PF00593"/>
    </source>
</evidence>
<organism evidence="15 16">
    <name type="scientific">Belliella filtrata</name>
    <dbReference type="NCBI Taxonomy" id="2923435"/>
    <lineage>
        <taxon>Bacteria</taxon>
        <taxon>Pseudomonadati</taxon>
        <taxon>Bacteroidota</taxon>
        <taxon>Cytophagia</taxon>
        <taxon>Cytophagales</taxon>
        <taxon>Cyclobacteriaceae</taxon>
        <taxon>Belliella</taxon>
    </lineage>
</organism>
<dbReference type="Gene3D" id="2.40.170.20">
    <property type="entry name" value="TonB-dependent receptor, beta-barrel domain"/>
    <property type="match status" value="1"/>
</dbReference>
<dbReference type="SUPFAM" id="SSF49464">
    <property type="entry name" value="Carboxypeptidase regulatory domain-like"/>
    <property type="match status" value="1"/>
</dbReference>
<dbReference type="InterPro" id="IPR008969">
    <property type="entry name" value="CarboxyPept-like_regulatory"/>
</dbReference>